<dbReference type="EMBL" id="LC711077">
    <property type="protein sequence ID" value="BDI54883.1"/>
    <property type="molecule type" value="Genomic_DNA"/>
</dbReference>
<dbReference type="RefSeq" id="YP_010772479.1">
    <property type="nucleotide sequence ID" value="NC_074644.1"/>
</dbReference>
<evidence type="ECO:0000313" key="2">
    <source>
        <dbReference type="Proteomes" id="UP001162252"/>
    </source>
</evidence>
<proteinExistence type="predicted"/>
<accession>A0AA35CPJ0</accession>
<organism evidence="1 2">
    <name type="scientific">Lokiarchaeia virus VerdaV1</name>
    <dbReference type="NCBI Taxonomy" id="3070170"/>
    <lineage>
        <taxon>Viruses</taxon>
        <taxon>Duplodnaviria</taxon>
        <taxon>Heunggongvirae</taxon>
        <taxon>Uroviricota</taxon>
        <taxon>Caudoviricetes</taxon>
        <taxon>Verdandiviridae</taxon>
        <taxon>Dolusvirus</taxon>
        <taxon>Dolusvirus shimokitaense</taxon>
    </lineage>
</organism>
<reference evidence="1 2" key="1">
    <citation type="journal article" date="2022" name="Nat. Microbiol.">
        <title>Three families of Asgard archaeal viruses identified in metagenome-assembled genomes.</title>
        <authorList>
            <person name="Medvedeva S."/>
            <person name="Sun J."/>
            <person name="Yutin N."/>
            <person name="Koonin E.V."/>
            <person name="Nunoura T."/>
            <person name="Rinke C."/>
            <person name="Krupovic M."/>
        </authorList>
    </citation>
    <scope>NUCLEOTIDE SEQUENCE [LARGE SCALE GENOMIC DNA]</scope>
    <source>
        <strain evidence="1">VerdaV1</strain>
    </source>
</reference>
<dbReference type="GeneID" id="80402192"/>
<sequence length="46" mass="5427">MNDLICKNYEKGECPDSICTFWDCKFFKPTVYFMSGIERLVEAKPE</sequence>
<protein>
    <submittedName>
        <fullName evidence="1">Uncharacterized protein</fullName>
    </submittedName>
</protein>
<keyword evidence="2" id="KW-1185">Reference proteome</keyword>
<name>A0AA35CPJ0_9CAUD</name>
<dbReference type="KEGG" id="vg:80402192"/>
<evidence type="ECO:0000313" key="1">
    <source>
        <dbReference type="EMBL" id="BDI54883.1"/>
    </source>
</evidence>
<dbReference type="Proteomes" id="UP001162252">
    <property type="component" value="Segment"/>
</dbReference>